<proteinExistence type="predicted"/>
<name>A0A6I6EUE1_9CLOT</name>
<organism evidence="2 3">
    <name type="scientific">Clostridium bovifaecis</name>
    <dbReference type="NCBI Taxonomy" id="2184719"/>
    <lineage>
        <taxon>Bacteria</taxon>
        <taxon>Bacillati</taxon>
        <taxon>Bacillota</taxon>
        <taxon>Clostridia</taxon>
        <taxon>Eubacteriales</taxon>
        <taxon>Clostridiaceae</taxon>
        <taxon>Clostridium</taxon>
    </lineage>
</organism>
<reference evidence="2 3" key="1">
    <citation type="submission" date="2019-12" db="EMBL/GenBank/DDBJ databases">
        <title>Genome sequenceing of Clostridium bovifaecis.</title>
        <authorList>
            <person name="Yao Y."/>
        </authorList>
    </citation>
    <scope>NUCLEOTIDE SEQUENCE [LARGE SCALE GENOMIC DNA]</scope>
    <source>
        <strain evidence="2 3">BXX</strain>
    </source>
</reference>
<keyword evidence="1" id="KW-0479">Metal-binding</keyword>
<accession>A0A6I6EUE1</accession>
<dbReference type="InterPro" id="IPR036705">
    <property type="entry name" value="Ribosyl_crysJ1_sf"/>
</dbReference>
<dbReference type="InterPro" id="IPR050792">
    <property type="entry name" value="ADP-ribosylglycohydrolase"/>
</dbReference>
<dbReference type="SUPFAM" id="SSF101478">
    <property type="entry name" value="ADP-ribosylglycohydrolase"/>
    <property type="match status" value="1"/>
</dbReference>
<keyword evidence="3" id="KW-1185">Reference proteome</keyword>
<feature type="binding site" evidence="1">
    <location>
        <position position="10"/>
    </location>
    <ligand>
        <name>Mg(2+)</name>
        <dbReference type="ChEBI" id="CHEBI:18420"/>
        <label>1</label>
    </ligand>
</feature>
<keyword evidence="1" id="KW-0460">Magnesium</keyword>
<dbReference type="AlphaFoldDB" id="A0A6I6EUE1"/>
<evidence type="ECO:0000256" key="1">
    <source>
        <dbReference type="PIRSR" id="PIRSR605502-1"/>
    </source>
</evidence>
<dbReference type="PANTHER" id="PTHR16222:SF12">
    <property type="entry name" value="ADP-RIBOSYLGLYCOHYDROLASE-RELATED"/>
    <property type="match status" value="1"/>
</dbReference>
<dbReference type="PANTHER" id="PTHR16222">
    <property type="entry name" value="ADP-RIBOSYLGLYCOHYDROLASE"/>
    <property type="match status" value="1"/>
</dbReference>
<dbReference type="InterPro" id="IPR005502">
    <property type="entry name" value="Ribosyl_crysJ1"/>
</dbReference>
<gene>
    <name evidence="2" type="ORF">GOM49_04600</name>
</gene>
<feature type="binding site" evidence="1">
    <location>
        <position position="11"/>
    </location>
    <ligand>
        <name>Mg(2+)</name>
        <dbReference type="ChEBI" id="CHEBI:18420"/>
        <label>1</label>
    </ligand>
</feature>
<protein>
    <submittedName>
        <fullName evidence="2">Uncharacterized protein</fullName>
    </submittedName>
</protein>
<dbReference type="Proteomes" id="UP000422764">
    <property type="component" value="Chromosome"/>
</dbReference>
<dbReference type="GO" id="GO:0046872">
    <property type="term" value="F:metal ion binding"/>
    <property type="evidence" value="ECO:0007669"/>
    <property type="project" value="UniProtKB-KW"/>
</dbReference>
<feature type="binding site" evidence="1">
    <location>
        <position position="9"/>
    </location>
    <ligand>
        <name>Mg(2+)</name>
        <dbReference type="ChEBI" id="CHEBI:18420"/>
        <label>1</label>
    </ligand>
</feature>
<dbReference type="Gene3D" id="1.10.4080.10">
    <property type="entry name" value="ADP-ribosylation/Crystallin J1"/>
    <property type="match status" value="1"/>
</dbReference>
<dbReference type="Pfam" id="PF03747">
    <property type="entry name" value="ADP_ribosyl_GH"/>
    <property type="match status" value="1"/>
</dbReference>
<dbReference type="EMBL" id="CP046522">
    <property type="protein sequence ID" value="QGU94476.1"/>
    <property type="molecule type" value="Genomic_DNA"/>
</dbReference>
<evidence type="ECO:0000313" key="3">
    <source>
        <dbReference type="Proteomes" id="UP000422764"/>
    </source>
</evidence>
<comment type="cofactor">
    <cofactor evidence="1">
        <name>Mg(2+)</name>
        <dbReference type="ChEBI" id="CHEBI:18420"/>
    </cofactor>
    <text evidence="1">Binds 2 magnesium ions per subunit.</text>
</comment>
<evidence type="ECO:0000313" key="2">
    <source>
        <dbReference type="EMBL" id="QGU94476.1"/>
    </source>
</evidence>
<sequence>MRLKLGEVTDDTTMTIAVAEGILGNPENPIEAIGRRFVECEDWKEASLYVHKVTGGITAGNGTLMRCIPAALYYDNYEKMVEVTREQSKMTHYDDKASETCILYNTMVYKYLNREEKFKTLKESIKGYEEYERVFSMKKEELHLSGYVVDSFQCALWCSINYDSIEEIVA</sequence>